<evidence type="ECO:0000256" key="3">
    <source>
        <dbReference type="ARBA" id="ARBA00022449"/>
    </source>
</evidence>
<evidence type="ECO:0000313" key="11">
    <source>
        <dbReference type="EMBL" id="ELZ91653.1"/>
    </source>
</evidence>
<feature type="transmembrane region" description="Helical" evidence="10">
    <location>
        <begin position="414"/>
        <end position="434"/>
    </location>
</feature>
<feature type="transmembrane region" description="Helical" evidence="10">
    <location>
        <begin position="386"/>
        <end position="407"/>
    </location>
</feature>
<feature type="transmembrane region" description="Helical" evidence="10">
    <location>
        <begin position="54"/>
        <end position="72"/>
    </location>
</feature>
<dbReference type="GO" id="GO:0005886">
    <property type="term" value="C:plasma membrane"/>
    <property type="evidence" value="ECO:0007669"/>
    <property type="project" value="UniProtKB-SubCell"/>
</dbReference>
<keyword evidence="12" id="KW-1185">Reference proteome</keyword>
<evidence type="ECO:0000313" key="12">
    <source>
        <dbReference type="Proteomes" id="UP000011550"/>
    </source>
</evidence>
<name>M0I730_9EURY</name>
<keyword evidence="7" id="KW-0406">Ion transport</keyword>
<feature type="transmembrane region" description="Helical" evidence="10">
    <location>
        <begin position="186"/>
        <end position="207"/>
    </location>
</feature>
<feature type="transmembrane region" description="Helical" evidence="10">
    <location>
        <begin position="78"/>
        <end position="97"/>
    </location>
</feature>
<protein>
    <recommendedName>
        <fullName evidence="9">Multidrug-efflux transporter</fullName>
    </recommendedName>
</protein>
<feature type="transmembrane region" description="Helical" evidence="10">
    <location>
        <begin position="214"/>
        <end position="235"/>
    </location>
</feature>
<keyword evidence="8 10" id="KW-0472">Membrane</keyword>
<dbReference type="Proteomes" id="UP000011550">
    <property type="component" value="Unassembled WGS sequence"/>
</dbReference>
<reference evidence="11 12" key="1">
    <citation type="journal article" date="2014" name="PLoS Genet.">
        <title>Phylogenetically driven sequencing of extremely halophilic archaea reveals strategies for static and dynamic osmo-response.</title>
        <authorList>
            <person name="Becker E.A."/>
            <person name="Seitzer P.M."/>
            <person name="Tritt A."/>
            <person name="Larsen D."/>
            <person name="Krusor M."/>
            <person name="Yao A.I."/>
            <person name="Wu D."/>
            <person name="Madern D."/>
            <person name="Eisen J.A."/>
            <person name="Darling A.E."/>
            <person name="Facciotti M.T."/>
        </authorList>
    </citation>
    <scope>NUCLEOTIDE SEQUENCE [LARGE SCALE GENOMIC DNA]</scope>
    <source>
        <strain evidence="11 12">ATCC BAA-1512</strain>
    </source>
</reference>
<dbReference type="NCBIfam" id="TIGR00797">
    <property type="entry name" value="matE"/>
    <property type="match status" value="1"/>
</dbReference>
<comment type="caution">
    <text evidence="11">The sequence shown here is derived from an EMBL/GenBank/DDBJ whole genome shotgun (WGS) entry which is preliminary data.</text>
</comment>
<evidence type="ECO:0000256" key="4">
    <source>
        <dbReference type="ARBA" id="ARBA00022475"/>
    </source>
</evidence>
<dbReference type="InterPro" id="IPR002528">
    <property type="entry name" value="MATE_fam"/>
</dbReference>
<comment type="subcellular location">
    <subcellularLocation>
        <location evidence="1">Cell membrane</location>
        <topology evidence="1">Multi-pass membrane protein</topology>
    </subcellularLocation>
</comment>
<keyword evidence="5 10" id="KW-0812">Transmembrane</keyword>
<dbReference type="PATRIC" id="fig|662479.7.peg.3063"/>
<dbReference type="STRING" id="662479.C440_15104"/>
<dbReference type="PANTHER" id="PTHR43298:SF2">
    <property type="entry name" value="FMN_FAD EXPORTER YEEO-RELATED"/>
    <property type="match status" value="1"/>
</dbReference>
<proteinExistence type="predicted"/>
<evidence type="ECO:0000256" key="6">
    <source>
        <dbReference type="ARBA" id="ARBA00022989"/>
    </source>
</evidence>
<keyword evidence="6 10" id="KW-1133">Transmembrane helix</keyword>
<evidence type="ECO:0000256" key="2">
    <source>
        <dbReference type="ARBA" id="ARBA00022448"/>
    </source>
</evidence>
<feature type="transmembrane region" description="Helical" evidence="10">
    <location>
        <begin position="282"/>
        <end position="302"/>
    </location>
</feature>
<feature type="transmembrane region" description="Helical" evidence="10">
    <location>
        <begin position="109"/>
        <end position="134"/>
    </location>
</feature>
<dbReference type="AlphaFoldDB" id="M0I730"/>
<keyword evidence="4" id="KW-1003">Cell membrane</keyword>
<organism evidence="11 12">
    <name type="scientific">Haloferax mucosum ATCC BAA-1512</name>
    <dbReference type="NCBI Taxonomy" id="662479"/>
    <lineage>
        <taxon>Archaea</taxon>
        <taxon>Methanobacteriati</taxon>
        <taxon>Methanobacteriota</taxon>
        <taxon>Stenosarchaea group</taxon>
        <taxon>Halobacteria</taxon>
        <taxon>Halobacteriales</taxon>
        <taxon>Haloferacaceae</taxon>
        <taxon>Haloferax</taxon>
    </lineage>
</organism>
<dbReference type="CDD" id="cd13137">
    <property type="entry name" value="MATE_NorM_like"/>
    <property type="match status" value="1"/>
</dbReference>
<feature type="transmembrane region" description="Helical" evidence="10">
    <location>
        <begin position="346"/>
        <end position="366"/>
    </location>
</feature>
<dbReference type="GO" id="GO:0006811">
    <property type="term" value="P:monoatomic ion transport"/>
    <property type="evidence" value="ECO:0007669"/>
    <property type="project" value="UniProtKB-KW"/>
</dbReference>
<evidence type="ECO:0000256" key="5">
    <source>
        <dbReference type="ARBA" id="ARBA00022692"/>
    </source>
</evidence>
<accession>M0I730</accession>
<evidence type="ECO:0000256" key="9">
    <source>
        <dbReference type="ARBA" id="ARBA00031636"/>
    </source>
</evidence>
<dbReference type="GO" id="GO:0042910">
    <property type="term" value="F:xenobiotic transmembrane transporter activity"/>
    <property type="evidence" value="ECO:0007669"/>
    <property type="project" value="InterPro"/>
</dbReference>
<feature type="transmembrane region" description="Helical" evidence="10">
    <location>
        <begin position="440"/>
        <end position="462"/>
    </location>
</feature>
<dbReference type="Pfam" id="PF01554">
    <property type="entry name" value="MatE"/>
    <property type="match status" value="2"/>
</dbReference>
<dbReference type="PANTHER" id="PTHR43298">
    <property type="entry name" value="MULTIDRUG RESISTANCE PROTEIN NORM-RELATED"/>
    <property type="match status" value="1"/>
</dbReference>
<feature type="transmembrane region" description="Helical" evidence="10">
    <location>
        <begin position="6"/>
        <end position="26"/>
    </location>
</feature>
<sequence>MVVPSVPNPVRLLILGIGLALSRIGYLDRERAIRISDLAWPRVVTGLARMSKNAVDVAMVGIASGTGAITGVGIAGPYWGLAFALGGGVAGGTIALVSQRFGADAMDELGLAVRSSALLTVVATLPVMVVFWLFPTELISLLSNNPEAIELGAEYLRIVGLGVPFAGLNLIGSRVLVGTDDAYTAMVLRASGAVVNIGVNAVLIFGFDMGVEGAALGTVLSNVVVTSAFAIGLSYGSLPGVGAFPVTIDPFGSFVDFETLSDLVTIGLPVMGRGLVWTVAEFPMLAILDMFGADVVAAFVIVRRIWGLMNTPGWGFGLASSSLVGQALGKGDEETAEAYGNEVIRFAVATYIISAILVALFARPIVLGFVKDPSTSGMVVSTAVNLVYVACIAVVLQGVSGGAAGPLDASGDTAWTFGSQFVGMFFCSIPLTYVGSVTELGITGLYLAFLAETTIPAVLNFYRFRTGTWKVVSRGYRPETVADD</sequence>
<dbReference type="GO" id="GO:0015297">
    <property type="term" value="F:antiporter activity"/>
    <property type="evidence" value="ECO:0007669"/>
    <property type="project" value="UniProtKB-KW"/>
</dbReference>
<evidence type="ECO:0000256" key="10">
    <source>
        <dbReference type="SAM" id="Phobius"/>
    </source>
</evidence>
<keyword evidence="3" id="KW-0050">Antiport</keyword>
<evidence type="ECO:0000256" key="8">
    <source>
        <dbReference type="ARBA" id="ARBA00023136"/>
    </source>
</evidence>
<dbReference type="InterPro" id="IPR050222">
    <property type="entry name" value="MATE_MdtK"/>
</dbReference>
<keyword evidence="2" id="KW-0813">Transport</keyword>
<gene>
    <name evidence="11" type="ORF">C440_15104</name>
</gene>
<evidence type="ECO:0000256" key="1">
    <source>
        <dbReference type="ARBA" id="ARBA00004651"/>
    </source>
</evidence>
<dbReference type="InterPro" id="IPR048279">
    <property type="entry name" value="MdtK-like"/>
</dbReference>
<dbReference type="EMBL" id="AOLN01000018">
    <property type="protein sequence ID" value="ELZ91653.1"/>
    <property type="molecule type" value="Genomic_DNA"/>
</dbReference>
<evidence type="ECO:0000256" key="7">
    <source>
        <dbReference type="ARBA" id="ARBA00023065"/>
    </source>
</evidence>
<dbReference type="PIRSF" id="PIRSF006603">
    <property type="entry name" value="DinF"/>
    <property type="match status" value="1"/>
</dbReference>